<reference evidence="1 2" key="1">
    <citation type="journal article" date="2015" name="BMC Genomics">
        <title>Insights from the genome of Ophiocordyceps polyrhachis-furcata to pathogenicity and host specificity in insect fungi.</title>
        <authorList>
            <person name="Wichadakul D."/>
            <person name="Kobmoo N."/>
            <person name="Ingsriswang S."/>
            <person name="Tangphatsornruang S."/>
            <person name="Chantasingh D."/>
            <person name="Luangsa-ard J.J."/>
            <person name="Eurwilaichitr L."/>
        </authorList>
    </citation>
    <scope>NUCLEOTIDE SEQUENCE [LARGE SCALE GENOMIC DNA]</scope>
    <source>
        <strain evidence="1 2">BCC 54312</strain>
    </source>
</reference>
<evidence type="ECO:0000313" key="1">
    <source>
        <dbReference type="EMBL" id="RCI15780.1"/>
    </source>
</evidence>
<organism evidence="1 2">
    <name type="scientific">Ophiocordyceps polyrhachis-furcata BCC 54312</name>
    <dbReference type="NCBI Taxonomy" id="1330021"/>
    <lineage>
        <taxon>Eukaryota</taxon>
        <taxon>Fungi</taxon>
        <taxon>Dikarya</taxon>
        <taxon>Ascomycota</taxon>
        <taxon>Pezizomycotina</taxon>
        <taxon>Sordariomycetes</taxon>
        <taxon>Hypocreomycetidae</taxon>
        <taxon>Hypocreales</taxon>
        <taxon>Ophiocordycipitaceae</taxon>
        <taxon>Ophiocordyceps</taxon>
    </lineage>
</organism>
<dbReference type="OrthoDB" id="10412460at2759"/>
<gene>
    <name evidence="1" type="ORF">L249_2973</name>
</gene>
<keyword evidence="2" id="KW-1185">Reference proteome</keyword>
<sequence>MVALPPVVLVVFKLARRFRSTPTTHSRPAIRSIPSEFLNFHLWLLSQLVDPDVRTADSEVALSNYASSAPGRHPYEAVSAHDLQPINNLRPYSCHFTLQLHRRLTT</sequence>
<comment type="caution">
    <text evidence="1">The sequence shown here is derived from an EMBL/GenBank/DDBJ whole genome shotgun (WGS) entry which is preliminary data.</text>
</comment>
<accession>A0A367LN01</accession>
<proteinExistence type="predicted"/>
<dbReference type="EMBL" id="LKCN02000001">
    <property type="protein sequence ID" value="RCI15780.1"/>
    <property type="molecule type" value="Genomic_DNA"/>
</dbReference>
<dbReference type="Proteomes" id="UP000253664">
    <property type="component" value="Unassembled WGS sequence"/>
</dbReference>
<name>A0A367LN01_9HYPO</name>
<feature type="non-terminal residue" evidence="1">
    <location>
        <position position="106"/>
    </location>
</feature>
<evidence type="ECO:0000313" key="2">
    <source>
        <dbReference type="Proteomes" id="UP000253664"/>
    </source>
</evidence>
<dbReference type="AlphaFoldDB" id="A0A367LN01"/>
<protein>
    <submittedName>
        <fullName evidence="1">Uncharacterized protein</fullName>
    </submittedName>
</protein>